<comment type="caution">
    <text evidence="5">The sequence shown here is derived from an EMBL/GenBank/DDBJ whole genome shotgun (WGS) entry which is preliminary data.</text>
</comment>
<keyword evidence="5" id="KW-0413">Isomerase</keyword>
<gene>
    <name evidence="5" type="ORF">B0I29_105459</name>
</gene>
<keyword evidence="3" id="KW-1133">Transmembrane helix</keyword>
<feature type="transmembrane region" description="Helical" evidence="3">
    <location>
        <begin position="93"/>
        <end position="112"/>
    </location>
</feature>
<feature type="compositionally biased region" description="Polar residues" evidence="2">
    <location>
        <begin position="39"/>
        <end position="60"/>
    </location>
</feature>
<feature type="region of interest" description="Disordered" evidence="2">
    <location>
        <begin position="309"/>
        <end position="332"/>
    </location>
</feature>
<evidence type="ECO:0000256" key="2">
    <source>
        <dbReference type="SAM" id="MobiDB-lite"/>
    </source>
</evidence>
<dbReference type="InterPro" id="IPR029000">
    <property type="entry name" value="Cyclophilin-like_dom_sf"/>
</dbReference>
<sequence>MSARDDATTAESSTAEGFTANSATDVSAQDESEPDVSAQDESATDVSSQDETSSGRNDVSSIKDRQRAAARARLEKEMGERATAARKRRRNQAIFGAALAVLVIAGVAVVLVNQLKDDPKDTAAAASAGTVACSWTPADEATGGKVKDVGLPPTTVPNVGTSTLTFDTNLGAISATIDLAKAPCTGASFKHLAEKKFLDNTKCHRLVNEDTFKVLQCGDPFATGKGYRETDGTGGPSYTMVEENLPTDTTNPYPAGSIAMANTGQAGSTGSQFFIVSEDTQLSPNYTLLGTITTGLDIVKDVVKAGDDGAFDASAGGGHPKKELDIKTMTVS</sequence>
<dbReference type="InterPro" id="IPR002130">
    <property type="entry name" value="Cyclophilin-type_PPIase_dom"/>
</dbReference>
<organism evidence="5 6">
    <name type="scientific">Actinoplanes lutulentus</name>
    <dbReference type="NCBI Taxonomy" id="1287878"/>
    <lineage>
        <taxon>Bacteria</taxon>
        <taxon>Bacillati</taxon>
        <taxon>Actinomycetota</taxon>
        <taxon>Actinomycetes</taxon>
        <taxon>Micromonosporales</taxon>
        <taxon>Micromonosporaceae</taxon>
        <taxon>Actinoplanes</taxon>
    </lineage>
</organism>
<feature type="region of interest" description="Disordered" evidence="2">
    <location>
        <begin position="1"/>
        <end position="87"/>
    </location>
</feature>
<dbReference type="Proteomes" id="UP000249341">
    <property type="component" value="Unassembled WGS sequence"/>
</dbReference>
<feature type="compositionally biased region" description="Basic and acidic residues" evidence="2">
    <location>
        <begin position="61"/>
        <end position="80"/>
    </location>
</feature>
<dbReference type="PANTHER" id="PTHR45625">
    <property type="entry name" value="PEPTIDYL-PROLYL CIS-TRANS ISOMERASE-RELATED"/>
    <property type="match status" value="1"/>
</dbReference>
<evidence type="ECO:0000256" key="3">
    <source>
        <dbReference type="SAM" id="Phobius"/>
    </source>
</evidence>
<dbReference type="CDD" id="cd00317">
    <property type="entry name" value="cyclophilin"/>
    <property type="match status" value="1"/>
</dbReference>
<keyword evidence="6" id="KW-1185">Reference proteome</keyword>
<dbReference type="PROSITE" id="PS50072">
    <property type="entry name" value="CSA_PPIASE_2"/>
    <property type="match status" value="1"/>
</dbReference>
<protein>
    <submittedName>
        <fullName evidence="5">Peptidyl-prolyl cis-trans isomerase B (Cyclophilin B)</fullName>
    </submittedName>
</protein>
<dbReference type="EMBL" id="QLMJ01000005">
    <property type="protein sequence ID" value="RAK38511.1"/>
    <property type="molecule type" value="Genomic_DNA"/>
</dbReference>
<dbReference type="SUPFAM" id="SSF50891">
    <property type="entry name" value="Cyclophilin-like"/>
    <property type="match status" value="1"/>
</dbReference>
<dbReference type="GO" id="GO:0003755">
    <property type="term" value="F:peptidyl-prolyl cis-trans isomerase activity"/>
    <property type="evidence" value="ECO:0007669"/>
    <property type="project" value="InterPro"/>
</dbReference>
<evidence type="ECO:0000259" key="4">
    <source>
        <dbReference type="PROSITE" id="PS50072"/>
    </source>
</evidence>
<dbReference type="AlphaFoldDB" id="A0A327ZDW8"/>
<dbReference type="PANTHER" id="PTHR45625:SF3">
    <property type="entry name" value="PEPTIDYL-PROLYL CIS-TRANS ISOMERASE B-RELATED"/>
    <property type="match status" value="1"/>
</dbReference>
<dbReference type="Pfam" id="PF00160">
    <property type="entry name" value="Pro_isomerase"/>
    <property type="match status" value="1"/>
</dbReference>
<evidence type="ECO:0000256" key="1">
    <source>
        <dbReference type="ARBA" id="ARBA00002388"/>
    </source>
</evidence>
<comment type="function">
    <text evidence="1">PPIases accelerate the folding of proteins. It catalyzes the cis-trans isomerization of proline imidic peptide bonds in oligopeptides.</text>
</comment>
<feature type="compositionally biased region" description="Polar residues" evidence="2">
    <location>
        <begin position="9"/>
        <end position="27"/>
    </location>
</feature>
<keyword evidence="3" id="KW-0472">Membrane</keyword>
<dbReference type="InterPro" id="IPR044666">
    <property type="entry name" value="Cyclophilin_A-like"/>
</dbReference>
<evidence type="ECO:0000313" key="6">
    <source>
        <dbReference type="Proteomes" id="UP000249341"/>
    </source>
</evidence>
<proteinExistence type="predicted"/>
<name>A0A327ZDW8_9ACTN</name>
<reference evidence="5 6" key="1">
    <citation type="submission" date="2018-06" db="EMBL/GenBank/DDBJ databases">
        <title>Genomic Encyclopedia of Type Strains, Phase III (KMG-III): the genomes of soil and plant-associated and newly described type strains.</title>
        <authorList>
            <person name="Whitman W."/>
        </authorList>
    </citation>
    <scope>NUCLEOTIDE SEQUENCE [LARGE SCALE GENOMIC DNA]</scope>
    <source>
        <strain evidence="5 6">CGMCC 4.7090</strain>
    </source>
</reference>
<accession>A0A327ZDW8</accession>
<dbReference type="Gene3D" id="2.40.100.10">
    <property type="entry name" value="Cyclophilin-like"/>
    <property type="match status" value="1"/>
</dbReference>
<keyword evidence="3" id="KW-0812">Transmembrane</keyword>
<evidence type="ECO:0000313" key="5">
    <source>
        <dbReference type="EMBL" id="RAK38511.1"/>
    </source>
</evidence>
<feature type="domain" description="PPIase cyclophilin-type" evidence="4">
    <location>
        <begin position="167"/>
        <end position="331"/>
    </location>
</feature>